<dbReference type="InterPro" id="IPR058240">
    <property type="entry name" value="rSAM_sf"/>
</dbReference>
<protein>
    <recommendedName>
        <fullName evidence="11">Radical SAM core domain-containing protein</fullName>
    </recommendedName>
</protein>
<keyword evidence="10" id="KW-0411">Iron-sulfur</keyword>
<organism evidence="12 13">
    <name type="scientific">Polarella glacialis</name>
    <name type="common">Dinoflagellate</name>
    <dbReference type="NCBI Taxonomy" id="89957"/>
    <lineage>
        <taxon>Eukaryota</taxon>
        <taxon>Sar</taxon>
        <taxon>Alveolata</taxon>
        <taxon>Dinophyceae</taxon>
        <taxon>Suessiales</taxon>
        <taxon>Suessiaceae</taxon>
        <taxon>Polarella</taxon>
    </lineage>
</organism>
<feature type="non-terminal residue" evidence="12">
    <location>
        <position position="355"/>
    </location>
</feature>
<dbReference type="AlphaFoldDB" id="A0A813LUA6"/>
<feature type="non-terminal residue" evidence="12">
    <location>
        <position position="1"/>
    </location>
</feature>
<evidence type="ECO:0000256" key="5">
    <source>
        <dbReference type="ARBA" id="ARBA00022603"/>
    </source>
</evidence>
<keyword evidence="7" id="KW-0949">S-adenosyl-L-methionine</keyword>
<dbReference type="SUPFAM" id="SSF102114">
    <property type="entry name" value="Radical SAM enzymes"/>
    <property type="match status" value="1"/>
</dbReference>
<dbReference type="EMBL" id="CAJNNW010037422">
    <property type="protein sequence ID" value="CAE8741704.1"/>
    <property type="molecule type" value="Genomic_DNA"/>
</dbReference>
<evidence type="ECO:0000256" key="7">
    <source>
        <dbReference type="ARBA" id="ARBA00022691"/>
    </source>
</evidence>
<dbReference type="Proteomes" id="UP000626109">
    <property type="component" value="Unassembled WGS sequence"/>
</dbReference>
<dbReference type="InterPro" id="IPR004383">
    <property type="entry name" value="rRNA_lsu_MTrfase_RlmN/Cfr"/>
</dbReference>
<accession>A0A813LUA6</accession>
<keyword evidence="9" id="KW-0408">Iron</keyword>
<dbReference type="GO" id="GO:0005737">
    <property type="term" value="C:cytoplasm"/>
    <property type="evidence" value="ECO:0007669"/>
    <property type="project" value="UniProtKB-SubCell"/>
</dbReference>
<sequence>AVPSGSRRRNLNPKPLFDEPSLRAFLVGHGVKPVHMGKIWKHVLANLDEGKPPGLDEVPGIPDRIREPLAREFAVTTSTLVETHVSEIDGTMKLLIRLQDGGEIEAVVIHHSGIPLDADQRQAERCGERDTLCVSSQVGCRLGCTFCATGTMGLQGNLWPGEIQEQLVHARLIKGPPANKGHSTSICNVVFMGMGEPLENFEAVCSSIRGMVDPFRFGIAPSSITVSTVGSQPRNMRRLLEDLPKVKMAVSLHAPNQALREQLVPAAKVLPINDLLAIVDEHALKMTGESKKLKMVMVSYVLLKGVNDSEENAKELAELLKGRQVIVNLIPYNPFEGNVHEYEEPSPEAVDAFLK</sequence>
<comment type="caution">
    <text evidence="12">The sequence shown here is derived from an EMBL/GenBank/DDBJ whole genome shotgun (WGS) entry which is preliminary data.</text>
</comment>
<dbReference type="GO" id="GO:0030488">
    <property type="term" value="P:tRNA methylation"/>
    <property type="evidence" value="ECO:0007669"/>
    <property type="project" value="TreeGrafter"/>
</dbReference>
<evidence type="ECO:0000313" key="13">
    <source>
        <dbReference type="Proteomes" id="UP000626109"/>
    </source>
</evidence>
<dbReference type="GO" id="GO:0070475">
    <property type="term" value="P:rRNA base methylation"/>
    <property type="evidence" value="ECO:0007669"/>
    <property type="project" value="TreeGrafter"/>
</dbReference>
<dbReference type="GO" id="GO:0046872">
    <property type="term" value="F:metal ion binding"/>
    <property type="evidence" value="ECO:0007669"/>
    <property type="project" value="UniProtKB-KW"/>
</dbReference>
<proteinExistence type="predicted"/>
<evidence type="ECO:0000256" key="1">
    <source>
        <dbReference type="ARBA" id="ARBA00001966"/>
    </source>
</evidence>
<feature type="domain" description="Radical SAM core" evidence="11">
    <location>
        <begin position="126"/>
        <end position="355"/>
    </location>
</feature>
<dbReference type="InterPro" id="IPR013785">
    <property type="entry name" value="Aldolase_TIM"/>
</dbReference>
<comment type="subcellular location">
    <subcellularLocation>
        <location evidence="2">Cytoplasm</location>
    </subcellularLocation>
</comment>
<dbReference type="Pfam" id="PF04055">
    <property type="entry name" value="Radical_SAM"/>
    <property type="match status" value="1"/>
</dbReference>
<name>A0A813LUA6_POLGL</name>
<dbReference type="InterPro" id="IPR007197">
    <property type="entry name" value="rSAM"/>
</dbReference>
<keyword evidence="8" id="KW-0479">Metal-binding</keyword>
<evidence type="ECO:0000256" key="2">
    <source>
        <dbReference type="ARBA" id="ARBA00004496"/>
    </source>
</evidence>
<evidence type="ECO:0000256" key="8">
    <source>
        <dbReference type="ARBA" id="ARBA00022723"/>
    </source>
</evidence>
<comment type="cofactor">
    <cofactor evidence="1">
        <name>[4Fe-4S] cluster</name>
        <dbReference type="ChEBI" id="CHEBI:49883"/>
    </cofactor>
</comment>
<dbReference type="SFLD" id="SFLDS00029">
    <property type="entry name" value="Radical_SAM"/>
    <property type="match status" value="1"/>
</dbReference>
<evidence type="ECO:0000313" key="12">
    <source>
        <dbReference type="EMBL" id="CAE8741704.1"/>
    </source>
</evidence>
<keyword evidence="6" id="KW-0808">Transferase</keyword>
<dbReference type="GO" id="GO:0008173">
    <property type="term" value="F:RNA methyltransferase activity"/>
    <property type="evidence" value="ECO:0007669"/>
    <property type="project" value="InterPro"/>
</dbReference>
<evidence type="ECO:0000259" key="11">
    <source>
        <dbReference type="PROSITE" id="PS51918"/>
    </source>
</evidence>
<dbReference type="PIRSF" id="PIRSF006004">
    <property type="entry name" value="CHP00048"/>
    <property type="match status" value="1"/>
</dbReference>
<evidence type="ECO:0000256" key="6">
    <source>
        <dbReference type="ARBA" id="ARBA00022679"/>
    </source>
</evidence>
<dbReference type="Gene3D" id="3.20.20.70">
    <property type="entry name" value="Aldolase class I"/>
    <property type="match status" value="1"/>
</dbReference>
<evidence type="ECO:0000256" key="10">
    <source>
        <dbReference type="ARBA" id="ARBA00023014"/>
    </source>
</evidence>
<dbReference type="InterPro" id="IPR040072">
    <property type="entry name" value="Methyltransferase_A"/>
</dbReference>
<dbReference type="PANTHER" id="PTHR30544:SF8">
    <property type="entry name" value="RADICAL SAM SUPERFAMILY PROTEIN"/>
    <property type="match status" value="1"/>
</dbReference>
<keyword evidence="5" id="KW-0489">Methyltransferase</keyword>
<dbReference type="GO" id="GO:0051539">
    <property type="term" value="F:4 iron, 4 sulfur cluster binding"/>
    <property type="evidence" value="ECO:0007669"/>
    <property type="project" value="UniProtKB-KW"/>
</dbReference>
<evidence type="ECO:0000256" key="3">
    <source>
        <dbReference type="ARBA" id="ARBA00022485"/>
    </source>
</evidence>
<keyword evidence="4" id="KW-0963">Cytoplasm</keyword>
<keyword evidence="3" id="KW-0004">4Fe-4S</keyword>
<dbReference type="PROSITE" id="PS51918">
    <property type="entry name" value="RADICAL_SAM"/>
    <property type="match status" value="1"/>
</dbReference>
<evidence type="ECO:0000256" key="9">
    <source>
        <dbReference type="ARBA" id="ARBA00023004"/>
    </source>
</evidence>
<reference evidence="12" key="1">
    <citation type="submission" date="2021-02" db="EMBL/GenBank/DDBJ databases">
        <authorList>
            <person name="Dougan E. K."/>
            <person name="Rhodes N."/>
            <person name="Thang M."/>
            <person name="Chan C."/>
        </authorList>
    </citation>
    <scope>NUCLEOTIDE SEQUENCE</scope>
</reference>
<gene>
    <name evidence="12" type="ORF">PGLA2088_LOCUS50618</name>
</gene>
<evidence type="ECO:0000256" key="4">
    <source>
        <dbReference type="ARBA" id="ARBA00022490"/>
    </source>
</evidence>
<dbReference type="PANTHER" id="PTHR30544">
    <property type="entry name" value="23S RRNA METHYLTRANSFERASE"/>
    <property type="match status" value="1"/>
</dbReference>
<dbReference type="CDD" id="cd01335">
    <property type="entry name" value="Radical_SAM"/>
    <property type="match status" value="1"/>
</dbReference>